<evidence type="ECO:0000256" key="1">
    <source>
        <dbReference type="SAM" id="MobiDB-lite"/>
    </source>
</evidence>
<evidence type="ECO:0000256" key="2">
    <source>
        <dbReference type="SAM" id="SignalP"/>
    </source>
</evidence>
<evidence type="ECO:0008006" key="5">
    <source>
        <dbReference type="Google" id="ProtNLM"/>
    </source>
</evidence>
<dbReference type="EMBL" id="JAABOA010000034">
    <property type="protein sequence ID" value="KAF9586414.1"/>
    <property type="molecule type" value="Genomic_DNA"/>
</dbReference>
<dbReference type="InterPro" id="IPR028082">
    <property type="entry name" value="Peripla_BP_I"/>
</dbReference>
<dbReference type="Proteomes" id="UP000780801">
    <property type="component" value="Unassembled WGS sequence"/>
</dbReference>
<dbReference type="Gene3D" id="3.40.50.2300">
    <property type="match status" value="1"/>
</dbReference>
<feature type="chain" id="PRO_5040493825" description="ABC-type branched-chain amino acid transport system, substrate-binding protein" evidence="2">
    <location>
        <begin position="23"/>
        <end position="469"/>
    </location>
</feature>
<dbReference type="OrthoDB" id="5597995at2759"/>
<organism evidence="3 4">
    <name type="scientific">Lunasporangiospora selenospora</name>
    <dbReference type="NCBI Taxonomy" id="979761"/>
    <lineage>
        <taxon>Eukaryota</taxon>
        <taxon>Fungi</taxon>
        <taxon>Fungi incertae sedis</taxon>
        <taxon>Mucoromycota</taxon>
        <taxon>Mortierellomycotina</taxon>
        <taxon>Mortierellomycetes</taxon>
        <taxon>Mortierellales</taxon>
        <taxon>Mortierellaceae</taxon>
        <taxon>Lunasporangiospora</taxon>
    </lineage>
</organism>
<keyword evidence="2" id="KW-0732">Signal</keyword>
<comment type="caution">
    <text evidence="3">The sequence shown here is derived from an EMBL/GenBank/DDBJ whole genome shotgun (WGS) entry which is preliminary data.</text>
</comment>
<dbReference type="SUPFAM" id="SSF53822">
    <property type="entry name" value="Periplasmic binding protein-like I"/>
    <property type="match status" value="1"/>
</dbReference>
<evidence type="ECO:0000313" key="4">
    <source>
        <dbReference type="Proteomes" id="UP000780801"/>
    </source>
</evidence>
<feature type="signal peptide" evidence="2">
    <location>
        <begin position="1"/>
        <end position="22"/>
    </location>
</feature>
<protein>
    <recommendedName>
        <fullName evidence="5">ABC-type branched-chain amino acid transport system, substrate-binding protein</fullName>
    </recommendedName>
</protein>
<feature type="region of interest" description="Disordered" evidence="1">
    <location>
        <begin position="51"/>
        <end position="71"/>
    </location>
</feature>
<name>A0A9P6G3E9_9FUNG</name>
<accession>A0A9P6G3E9</accession>
<sequence length="469" mass="51618">MTRIIGTIIRILSVLALVFVLARDGDTVSASFVQSNVNNFDHDPCHRLQRTDENLAAKTSRSSDSREYNPDGCLQQRYAPTIQSSASQTNIKVLTTVLTPSAGPTTCSCLTPNPTTTMDPNNRPSVKPNLLTDYEFNHLWDPDPNTLRLGVLMPFDDNPEERESKLARKGLSVIRMAVNEINENKIIPGINMSVMIRDSQEPVNFSTKGGAAAITATGKLLGAKASREYFADAAKKLGIFILAQTPLSTSGVPLDPNYGFVKSTIDSSESRVQVLLATGQIQLDVLKAMKLGGYMEPDYAWVTLNDISAQLRDSEDHEGYDGLVMIDNGWILDGYAPYETFKKKWMSLNTTDWIPNPSERTPANPIIQDIISGLRTKDVRVSQLYDDVPYESPAGPITLDSNGDVEEGDLCLGFSSLYDAYCFQGGLPIRFATVLSNNYTQLTPTPFKKGYPLPDDAPPWAAQRSVYVN</sequence>
<gene>
    <name evidence="3" type="ORF">BGW38_005354</name>
</gene>
<feature type="compositionally biased region" description="Basic and acidic residues" evidence="1">
    <location>
        <begin position="51"/>
        <end position="69"/>
    </location>
</feature>
<keyword evidence="4" id="KW-1185">Reference proteome</keyword>
<proteinExistence type="predicted"/>
<reference evidence="3" key="1">
    <citation type="journal article" date="2020" name="Fungal Divers.">
        <title>Resolving the Mortierellaceae phylogeny through synthesis of multi-gene phylogenetics and phylogenomics.</title>
        <authorList>
            <person name="Vandepol N."/>
            <person name="Liber J."/>
            <person name="Desiro A."/>
            <person name="Na H."/>
            <person name="Kennedy M."/>
            <person name="Barry K."/>
            <person name="Grigoriev I.V."/>
            <person name="Miller A.N."/>
            <person name="O'Donnell K."/>
            <person name="Stajich J.E."/>
            <person name="Bonito G."/>
        </authorList>
    </citation>
    <scope>NUCLEOTIDE SEQUENCE</scope>
    <source>
        <strain evidence="3">KOD1015</strain>
    </source>
</reference>
<dbReference type="AlphaFoldDB" id="A0A9P6G3E9"/>
<evidence type="ECO:0000313" key="3">
    <source>
        <dbReference type="EMBL" id="KAF9586414.1"/>
    </source>
</evidence>